<dbReference type="GO" id="GO:0042398">
    <property type="term" value="P:modified amino acid biosynthetic process"/>
    <property type="evidence" value="ECO:0007669"/>
    <property type="project" value="InterPro"/>
</dbReference>
<keyword evidence="2 4" id="KW-0547">Nucleotide-binding</keyword>
<protein>
    <recommendedName>
        <fullName evidence="4">Putative glutamate--cysteine ligase 2</fullName>
        <ecNumber evidence="4">6.3.2.2</ecNumber>
    </recommendedName>
    <alternativeName>
        <fullName evidence="4">Gamma-glutamylcysteine synthetase 2</fullName>
        <shortName evidence="4">GCS 2</shortName>
        <shortName evidence="4">Gamma-GCS 2</shortName>
    </alternativeName>
</protein>
<dbReference type="InterPro" id="IPR014746">
    <property type="entry name" value="Gln_synth/guanido_kin_cat_dom"/>
</dbReference>
<dbReference type="AlphaFoldDB" id="A0A940MQE8"/>
<evidence type="ECO:0000256" key="3">
    <source>
        <dbReference type="ARBA" id="ARBA00022840"/>
    </source>
</evidence>
<evidence type="ECO:0000256" key="2">
    <source>
        <dbReference type="ARBA" id="ARBA00022741"/>
    </source>
</evidence>
<proteinExistence type="inferred from homology"/>
<dbReference type="HAMAP" id="MF_01609">
    <property type="entry name" value="Glu_cys_ligase_2"/>
    <property type="match status" value="1"/>
</dbReference>
<dbReference type="RefSeq" id="WP_209361003.1">
    <property type="nucleotide sequence ID" value="NZ_JAGISH010000005.1"/>
</dbReference>
<evidence type="ECO:0000313" key="5">
    <source>
        <dbReference type="EMBL" id="MBP0483067.1"/>
    </source>
</evidence>
<dbReference type="EMBL" id="JAGISH010000005">
    <property type="protein sequence ID" value="MBP0483067.1"/>
    <property type="molecule type" value="Genomic_DNA"/>
</dbReference>
<comment type="catalytic activity">
    <reaction evidence="4">
        <text>L-cysteine + L-glutamate + ATP = gamma-L-glutamyl-L-cysteine + ADP + phosphate + H(+)</text>
        <dbReference type="Rhea" id="RHEA:13285"/>
        <dbReference type="ChEBI" id="CHEBI:15378"/>
        <dbReference type="ChEBI" id="CHEBI:29985"/>
        <dbReference type="ChEBI" id="CHEBI:30616"/>
        <dbReference type="ChEBI" id="CHEBI:35235"/>
        <dbReference type="ChEBI" id="CHEBI:43474"/>
        <dbReference type="ChEBI" id="CHEBI:58173"/>
        <dbReference type="ChEBI" id="CHEBI:456216"/>
        <dbReference type="EC" id="6.3.2.2"/>
    </reaction>
</comment>
<comment type="function">
    <text evidence="4">ATP-dependent carboxylate-amine ligase which exhibits weak glutamate--cysteine ligase activity.</text>
</comment>
<dbReference type="Gene3D" id="3.30.590.20">
    <property type="match status" value="1"/>
</dbReference>
<name>A0A940MQE8_9RHOB</name>
<evidence type="ECO:0000256" key="1">
    <source>
        <dbReference type="ARBA" id="ARBA00022598"/>
    </source>
</evidence>
<keyword evidence="6" id="KW-1185">Reference proteome</keyword>
<dbReference type="InterPro" id="IPR011793">
    <property type="entry name" value="YbdK"/>
</dbReference>
<dbReference type="InterPro" id="IPR006336">
    <property type="entry name" value="GCS2"/>
</dbReference>
<dbReference type="Proteomes" id="UP000675940">
    <property type="component" value="Unassembled WGS sequence"/>
</dbReference>
<dbReference type="InterPro" id="IPR050141">
    <property type="entry name" value="GCL_type2/YbdK_subfam"/>
</dbReference>
<sequence>MPSPPFTIGIEEEYLLVDPETCALVEAPEALMAALTDDLGSQVSPEFLQCQVEIGTRPCATIDEARADLTHLRRTVSQRASEHGLVPIAASCHPLADWTEQHHTRKDRYDQLDRDLGSVVRRMLICGMHVHVGLGDDARDTDPLRADLMRQASYFLPHLLALSTSSPFWQGRDTGLASWRISVFDNLPRTGLPPQFPAWQDFERSVALLVDLGVIEDATKIWWDLRPSSRFPTLETRIMDVQPRLEHALTLAAVNQCLMRMLWRLRVRNQRWRHYDPFLVAENRWRAQRYGTTEGLIDFGRGEIVPVPELVEELIDLLEEDAGVLQCTEALYRTREMAQATSATRQRAAHAGAARTGADPEAQMRAVVTHLIEEFHADL</sequence>
<dbReference type="GO" id="GO:0004357">
    <property type="term" value="F:glutamate-cysteine ligase activity"/>
    <property type="evidence" value="ECO:0007669"/>
    <property type="project" value="UniProtKB-EC"/>
</dbReference>
<dbReference type="GO" id="GO:0005524">
    <property type="term" value="F:ATP binding"/>
    <property type="evidence" value="ECO:0007669"/>
    <property type="project" value="UniProtKB-KW"/>
</dbReference>
<dbReference type="NCBIfam" id="TIGR02050">
    <property type="entry name" value="gshA_cyan_rel"/>
    <property type="match status" value="1"/>
</dbReference>
<dbReference type="NCBIfam" id="NF010039">
    <property type="entry name" value="PRK13515.1"/>
    <property type="match status" value="1"/>
</dbReference>
<dbReference type="PANTHER" id="PTHR36510">
    <property type="entry name" value="GLUTAMATE--CYSTEINE LIGASE 2-RELATED"/>
    <property type="match status" value="1"/>
</dbReference>
<dbReference type="SUPFAM" id="SSF55931">
    <property type="entry name" value="Glutamine synthetase/guanido kinase"/>
    <property type="match status" value="1"/>
</dbReference>
<comment type="similarity">
    <text evidence="4">Belongs to the glutamate--cysteine ligase type 2 family. YbdK subfamily.</text>
</comment>
<evidence type="ECO:0000313" key="6">
    <source>
        <dbReference type="Proteomes" id="UP000675940"/>
    </source>
</evidence>
<keyword evidence="3 4" id="KW-0067">ATP-binding</keyword>
<evidence type="ECO:0000256" key="4">
    <source>
        <dbReference type="HAMAP-Rule" id="MF_01609"/>
    </source>
</evidence>
<keyword evidence="1 4" id="KW-0436">Ligase</keyword>
<gene>
    <name evidence="5" type="ORF">J5474_11275</name>
</gene>
<reference evidence="5" key="1">
    <citation type="submission" date="2021-03" db="EMBL/GenBank/DDBJ databases">
        <title>Sagittula salina sp. nov. strain M10.9X isolated from the marine waste.</title>
        <authorList>
            <person name="Satari L."/>
            <person name="Molina-Menor E."/>
            <person name="Vidal-Verdu A."/>
            <person name="Pascual J."/>
            <person name="Pereto J."/>
            <person name="Porcar M."/>
        </authorList>
    </citation>
    <scope>NUCLEOTIDE SEQUENCE</scope>
    <source>
        <strain evidence="5">M10.9X</strain>
    </source>
</reference>
<dbReference type="PANTHER" id="PTHR36510:SF1">
    <property type="entry name" value="GLUTAMATE--CYSTEINE LIGASE 2-RELATED"/>
    <property type="match status" value="1"/>
</dbReference>
<organism evidence="5 6">
    <name type="scientific">Sagittula salina</name>
    <dbReference type="NCBI Taxonomy" id="2820268"/>
    <lineage>
        <taxon>Bacteria</taxon>
        <taxon>Pseudomonadati</taxon>
        <taxon>Pseudomonadota</taxon>
        <taxon>Alphaproteobacteria</taxon>
        <taxon>Rhodobacterales</taxon>
        <taxon>Roseobacteraceae</taxon>
        <taxon>Sagittula</taxon>
    </lineage>
</organism>
<dbReference type="EC" id="6.3.2.2" evidence="4"/>
<accession>A0A940MQE8</accession>
<comment type="caution">
    <text evidence="5">The sequence shown here is derived from an EMBL/GenBank/DDBJ whole genome shotgun (WGS) entry which is preliminary data.</text>
</comment>
<dbReference type="Pfam" id="PF04107">
    <property type="entry name" value="GCS2"/>
    <property type="match status" value="1"/>
</dbReference>